<dbReference type="AlphaFoldDB" id="A0AB35SD86"/>
<dbReference type="InterPro" id="IPR036388">
    <property type="entry name" value="WH-like_DNA-bd_sf"/>
</dbReference>
<dbReference type="InterPro" id="IPR000792">
    <property type="entry name" value="Tscrpt_reg_LuxR_C"/>
</dbReference>
<feature type="domain" description="HTH luxR-type" evidence="1">
    <location>
        <begin position="6"/>
        <end position="71"/>
    </location>
</feature>
<dbReference type="RefSeq" id="WP_251847833.1">
    <property type="nucleotide sequence ID" value="NZ_CACRSV010000002.1"/>
</dbReference>
<reference evidence="2" key="1">
    <citation type="submission" date="2023-10" db="EMBL/GenBank/DDBJ databases">
        <title>Rapid discrimination of Bifidobacterium longum Subspecies based on MALDI-TOF MS and Machine Learning.</title>
        <authorList>
            <person name="Chen J."/>
        </authorList>
    </citation>
    <scope>NUCLEOTIDE SEQUENCE</scope>
    <source>
        <strain evidence="2">YGMCC0039</strain>
    </source>
</reference>
<dbReference type="EMBL" id="JAWLRA010000032">
    <property type="protein sequence ID" value="MDW3126886.1"/>
    <property type="molecule type" value="Genomic_DNA"/>
</dbReference>
<sequence length="171" mass="18485">MALTSAERPTASLSKREQDVLRLYAANLSTEENAAKLGIKASTIFVVMKHAKAKLGVATRSEAIRAYLAANQAGCVCTLDIPVYAHDRVGQIVGDPVVQGSGDVITLGLAALPFEASCPVGLPARVSPVRLMPPLFHCWPQLILGQKSVGLPRCFRKRETCRSRLCRHHDV</sequence>
<evidence type="ECO:0000313" key="3">
    <source>
        <dbReference type="Proteomes" id="UP001277803"/>
    </source>
</evidence>
<dbReference type="Pfam" id="PF00196">
    <property type="entry name" value="GerE"/>
    <property type="match status" value="1"/>
</dbReference>
<protein>
    <submittedName>
        <fullName evidence="2">Helix-turn-helix domain-containing protein</fullName>
    </submittedName>
</protein>
<evidence type="ECO:0000259" key="1">
    <source>
        <dbReference type="PROSITE" id="PS50043"/>
    </source>
</evidence>
<dbReference type="PROSITE" id="PS50043">
    <property type="entry name" value="HTH_LUXR_2"/>
    <property type="match status" value="1"/>
</dbReference>
<accession>A0AB35SD86</accession>
<proteinExistence type="predicted"/>
<name>A0AB35SD86_BIFLN</name>
<dbReference type="SMART" id="SM00421">
    <property type="entry name" value="HTH_LUXR"/>
    <property type="match status" value="1"/>
</dbReference>
<gene>
    <name evidence="2" type="ORF">RS890_07315</name>
</gene>
<dbReference type="SUPFAM" id="SSF46894">
    <property type="entry name" value="C-terminal effector domain of the bipartite response regulators"/>
    <property type="match status" value="1"/>
</dbReference>
<dbReference type="GO" id="GO:0006355">
    <property type="term" value="P:regulation of DNA-templated transcription"/>
    <property type="evidence" value="ECO:0007669"/>
    <property type="project" value="InterPro"/>
</dbReference>
<dbReference type="Gene3D" id="1.10.10.10">
    <property type="entry name" value="Winged helix-like DNA-binding domain superfamily/Winged helix DNA-binding domain"/>
    <property type="match status" value="1"/>
</dbReference>
<dbReference type="GO" id="GO:0003677">
    <property type="term" value="F:DNA binding"/>
    <property type="evidence" value="ECO:0007669"/>
    <property type="project" value="InterPro"/>
</dbReference>
<evidence type="ECO:0000313" key="2">
    <source>
        <dbReference type="EMBL" id="MDW3126886.1"/>
    </source>
</evidence>
<comment type="caution">
    <text evidence="2">The sequence shown here is derived from an EMBL/GenBank/DDBJ whole genome shotgun (WGS) entry which is preliminary data.</text>
</comment>
<organism evidence="2 3">
    <name type="scientific">Bifidobacterium longum</name>
    <dbReference type="NCBI Taxonomy" id="216816"/>
    <lineage>
        <taxon>Bacteria</taxon>
        <taxon>Bacillati</taxon>
        <taxon>Actinomycetota</taxon>
        <taxon>Actinomycetes</taxon>
        <taxon>Bifidobacteriales</taxon>
        <taxon>Bifidobacteriaceae</taxon>
        <taxon>Bifidobacterium</taxon>
    </lineage>
</organism>
<dbReference type="InterPro" id="IPR016032">
    <property type="entry name" value="Sig_transdc_resp-reg_C-effctor"/>
</dbReference>
<dbReference type="CDD" id="cd06170">
    <property type="entry name" value="LuxR_C_like"/>
    <property type="match status" value="1"/>
</dbReference>
<dbReference type="Proteomes" id="UP001277803">
    <property type="component" value="Unassembled WGS sequence"/>
</dbReference>